<comment type="catalytic activity">
    <reaction evidence="26">
        <text>GTP + H2O = GDP + phosphate + H(+)</text>
        <dbReference type="Rhea" id="RHEA:19669"/>
        <dbReference type="ChEBI" id="CHEBI:15377"/>
        <dbReference type="ChEBI" id="CHEBI:15378"/>
        <dbReference type="ChEBI" id="CHEBI:37565"/>
        <dbReference type="ChEBI" id="CHEBI:43474"/>
        <dbReference type="ChEBI" id="CHEBI:58189"/>
    </reaction>
</comment>
<evidence type="ECO:0000256" key="12">
    <source>
        <dbReference type="ARBA" id="ARBA00022801"/>
    </source>
</evidence>
<evidence type="ECO:0000256" key="9">
    <source>
        <dbReference type="ARBA" id="ARBA00022691"/>
    </source>
</evidence>
<dbReference type="EC" id="2.7.7.88" evidence="3"/>
<feature type="compositionally biased region" description="Low complexity" evidence="27">
    <location>
        <begin position="2121"/>
        <end position="2147"/>
    </location>
</feature>
<evidence type="ECO:0000256" key="20">
    <source>
        <dbReference type="ARBA" id="ARBA00026099"/>
    </source>
</evidence>
<keyword evidence="13" id="KW-0067">ATP-binding</keyword>
<dbReference type="InterPro" id="IPR029063">
    <property type="entry name" value="SAM-dependent_MTases_sf"/>
</dbReference>
<dbReference type="InterPro" id="IPR039530">
    <property type="entry name" value="L_methyltransferase_rhabdo"/>
</dbReference>
<keyword evidence="31" id="KW-1185">Reference proteome</keyword>
<evidence type="ECO:0000256" key="10">
    <source>
        <dbReference type="ARBA" id="ARBA00022695"/>
    </source>
</evidence>
<keyword evidence="12" id="KW-0378">Hydrolase</keyword>
<dbReference type="SUPFAM" id="SSF53335">
    <property type="entry name" value="S-adenosyl-L-methionine-dependent methyltransferases"/>
    <property type="match status" value="1"/>
</dbReference>
<dbReference type="GO" id="GO:0016787">
    <property type="term" value="F:hydrolase activity"/>
    <property type="evidence" value="ECO:0007669"/>
    <property type="project" value="UniProtKB-KW"/>
</dbReference>
<keyword evidence="8" id="KW-0808">Transferase</keyword>
<evidence type="ECO:0000313" key="30">
    <source>
        <dbReference type="EMBL" id="UHK03042.1"/>
    </source>
</evidence>
<evidence type="ECO:0000256" key="27">
    <source>
        <dbReference type="SAM" id="MobiDB-lite"/>
    </source>
</evidence>
<dbReference type="PROSITE" id="PS50526">
    <property type="entry name" value="RDRP_SSRNA_NEG_NONSEG"/>
    <property type="match status" value="1"/>
</dbReference>
<name>A0AAX2ZQT0_9MONO</name>
<keyword evidence="11" id="KW-0547">Nucleotide-binding</keyword>
<dbReference type="EC" id="2.1.1.375" evidence="20"/>
<evidence type="ECO:0000256" key="17">
    <source>
        <dbReference type="ARBA" id="ARBA00023268"/>
    </source>
</evidence>
<evidence type="ECO:0000256" key="13">
    <source>
        <dbReference type="ARBA" id="ARBA00022840"/>
    </source>
</evidence>
<organism evidence="30 31">
    <name type="scientific">Guiyang lispivirus 2</name>
    <dbReference type="NCBI Taxonomy" id="2905571"/>
    <lineage>
        <taxon>Viruses</taxon>
        <taxon>Riboviria</taxon>
        <taxon>Orthornavirae</taxon>
        <taxon>Negarnaviricota</taxon>
        <taxon>Haploviricotina</taxon>
        <taxon>Monjiviricetes</taxon>
        <taxon>Mononegavirales</taxon>
        <taxon>Lispiviridae</taxon>
        <taxon>Aranbvirus</taxon>
        <taxon>Aranbvirus guiyangense</taxon>
    </lineage>
</organism>
<evidence type="ECO:0000256" key="21">
    <source>
        <dbReference type="ARBA" id="ARBA00030285"/>
    </source>
</evidence>
<evidence type="ECO:0000256" key="3">
    <source>
        <dbReference type="ARBA" id="ARBA00012582"/>
    </source>
</evidence>
<keyword evidence="9" id="KW-0949">S-adenosyl-L-methionine</keyword>
<feature type="compositionally biased region" description="Polar residues" evidence="27">
    <location>
        <begin position="2100"/>
        <end position="2112"/>
    </location>
</feature>
<evidence type="ECO:0000256" key="19">
    <source>
        <dbReference type="ARBA" id="ARBA00024499"/>
    </source>
</evidence>
<evidence type="ECO:0000256" key="25">
    <source>
        <dbReference type="ARBA" id="ARBA00047370"/>
    </source>
</evidence>
<dbReference type="GO" id="GO:0044423">
    <property type="term" value="C:virion component"/>
    <property type="evidence" value="ECO:0007669"/>
    <property type="project" value="UniProtKB-KW"/>
</dbReference>
<evidence type="ECO:0000256" key="22">
    <source>
        <dbReference type="ARBA" id="ARBA00030436"/>
    </source>
</evidence>
<dbReference type="Pfam" id="PF14314">
    <property type="entry name" value="Methyltrans_Mon_2nd"/>
    <property type="match status" value="1"/>
</dbReference>
<keyword evidence="16" id="KW-0506">mRNA capping</keyword>
<dbReference type="Proteomes" id="UP001157429">
    <property type="component" value="Segment"/>
</dbReference>
<proteinExistence type="predicted"/>
<keyword evidence="15" id="KW-0693">Viral RNA replication</keyword>
<evidence type="ECO:0000256" key="6">
    <source>
        <dbReference type="ARBA" id="ARBA00022603"/>
    </source>
</evidence>
<evidence type="ECO:0000256" key="2">
    <source>
        <dbReference type="ARBA" id="ARBA00012494"/>
    </source>
</evidence>
<comment type="subcellular location">
    <subcellularLocation>
        <location evidence="1">Virion</location>
    </subcellularLocation>
</comment>
<comment type="catalytic activity">
    <reaction evidence="18">
        <text>a 5'-end triphospho-adenylyl-adenylyl-cytidylyl-adenosine in mRNA + GDP + H(+) = a 5'-end (5'-triphosphoguanosine)-adenylyl-adenylyl-cytidylyl-adenosine in mRNA + diphosphate</text>
        <dbReference type="Rhea" id="RHEA:65436"/>
        <dbReference type="Rhea" id="RHEA-COMP:16797"/>
        <dbReference type="Rhea" id="RHEA-COMP:16799"/>
        <dbReference type="ChEBI" id="CHEBI:15378"/>
        <dbReference type="ChEBI" id="CHEBI:33019"/>
        <dbReference type="ChEBI" id="CHEBI:58189"/>
        <dbReference type="ChEBI" id="CHEBI:156484"/>
        <dbReference type="ChEBI" id="CHEBI:156503"/>
        <dbReference type="EC" id="2.7.7.88"/>
    </reaction>
</comment>
<evidence type="ECO:0000256" key="15">
    <source>
        <dbReference type="ARBA" id="ARBA00022953"/>
    </source>
</evidence>
<dbReference type="Gene3D" id="3.40.50.150">
    <property type="entry name" value="Vaccinia Virus protein VP39"/>
    <property type="match status" value="1"/>
</dbReference>
<evidence type="ECO:0000256" key="1">
    <source>
        <dbReference type="ARBA" id="ARBA00004328"/>
    </source>
</evidence>
<evidence type="ECO:0000256" key="18">
    <source>
        <dbReference type="ARBA" id="ARBA00024494"/>
    </source>
</evidence>
<evidence type="ECO:0000256" key="24">
    <source>
        <dbReference type="ARBA" id="ARBA00047332"/>
    </source>
</evidence>
<dbReference type="Pfam" id="PF14318">
    <property type="entry name" value="Mononeg_mRNAcap"/>
    <property type="match status" value="1"/>
</dbReference>
<reference evidence="30 31" key="1">
    <citation type="submission" date="2021-05" db="EMBL/GenBank/DDBJ databases">
        <authorList>
            <person name="Feng G."/>
        </authorList>
    </citation>
    <scope>NUCLEOTIDE SEQUENCE [LARGE SCALE GENOMIC DNA]</scope>
    <source>
        <strain evidence="30">YZZGZ272518</strain>
    </source>
</reference>
<evidence type="ECO:0000259" key="29">
    <source>
        <dbReference type="PROSITE" id="PS51590"/>
    </source>
</evidence>
<evidence type="ECO:0000313" key="31">
    <source>
        <dbReference type="Proteomes" id="UP001157429"/>
    </source>
</evidence>
<dbReference type="InterPro" id="IPR025786">
    <property type="entry name" value="Mononega_L_MeTrfase"/>
</dbReference>
<dbReference type="Pfam" id="PF00946">
    <property type="entry name" value="Mononeg_RNA_pol"/>
    <property type="match status" value="1"/>
</dbReference>
<comment type="catalytic activity">
    <reaction evidence="25">
        <text>a 5'-end (5'-triphosphoguanosine)-adenylyl-adenylyl-cytidylyl-adenosine in mRNA + 2 S-adenosyl-L-methionine = a 5'-end (N(7)-methyl 5'-triphosphoguanosine)-(2'-O-methyladenylyl)-adenylyl-cytidylyl-adenosine in mRNA + 2 S-adenosyl-L-homocysteine + H(+)</text>
        <dbReference type="Rhea" id="RHEA:65376"/>
        <dbReference type="Rhea" id="RHEA-COMP:16797"/>
        <dbReference type="Rhea" id="RHEA-COMP:16798"/>
        <dbReference type="ChEBI" id="CHEBI:15378"/>
        <dbReference type="ChEBI" id="CHEBI:57856"/>
        <dbReference type="ChEBI" id="CHEBI:59789"/>
        <dbReference type="ChEBI" id="CHEBI:156483"/>
        <dbReference type="ChEBI" id="CHEBI:156484"/>
        <dbReference type="EC" id="2.1.1.375"/>
    </reaction>
</comment>
<evidence type="ECO:0000256" key="8">
    <source>
        <dbReference type="ARBA" id="ARBA00022679"/>
    </source>
</evidence>
<feature type="compositionally biased region" description="Polar residues" evidence="27">
    <location>
        <begin position="2148"/>
        <end position="2161"/>
    </location>
</feature>
<dbReference type="InterPro" id="IPR014023">
    <property type="entry name" value="Mononeg_RNA_pol_cat"/>
</dbReference>
<feature type="region of interest" description="Disordered" evidence="27">
    <location>
        <begin position="2099"/>
        <end position="2161"/>
    </location>
</feature>
<dbReference type="GO" id="GO:0003968">
    <property type="term" value="F:RNA-directed RNA polymerase activity"/>
    <property type="evidence" value="ECO:0007669"/>
    <property type="project" value="UniProtKB-KW"/>
</dbReference>
<accession>A0AAX2ZQT0</accession>
<feature type="domain" description="RdRp catalytic" evidence="28">
    <location>
        <begin position="590"/>
        <end position="778"/>
    </location>
</feature>
<evidence type="ECO:0000256" key="16">
    <source>
        <dbReference type="ARBA" id="ARBA00023042"/>
    </source>
</evidence>
<evidence type="ECO:0000256" key="7">
    <source>
        <dbReference type="ARBA" id="ARBA00022664"/>
    </source>
</evidence>
<keyword evidence="14" id="KW-0946">Virion</keyword>
<dbReference type="GO" id="GO:0005524">
    <property type="term" value="F:ATP binding"/>
    <property type="evidence" value="ECO:0007669"/>
    <property type="project" value="UniProtKB-KW"/>
</dbReference>
<comment type="catalytic activity">
    <reaction evidence="24">
        <text>a 5'-end (5'-triphosphoguanosine)-adenylyl-adenylyl-cytidylyl-adenosine in mRNA + S-adenosyl-L-methionine = a 5'-end (5'-triphosphoguanosine)-(2'-O-methyladenylyl)-adenylyl-cytidylyl-adenosine in mRNA + S-adenosyl-L-homocysteine + H(+)</text>
        <dbReference type="Rhea" id="RHEA:65380"/>
        <dbReference type="Rhea" id="RHEA-COMP:16797"/>
        <dbReference type="Rhea" id="RHEA-COMP:16801"/>
        <dbReference type="ChEBI" id="CHEBI:15378"/>
        <dbReference type="ChEBI" id="CHEBI:57856"/>
        <dbReference type="ChEBI" id="CHEBI:59789"/>
        <dbReference type="ChEBI" id="CHEBI:156482"/>
        <dbReference type="ChEBI" id="CHEBI:156484"/>
    </reaction>
</comment>
<evidence type="ECO:0000256" key="4">
    <source>
        <dbReference type="ARBA" id="ARBA00018602"/>
    </source>
</evidence>
<dbReference type="InterPro" id="IPR026890">
    <property type="entry name" value="Mononeg_mRNAcap"/>
</dbReference>
<evidence type="ECO:0000256" key="23">
    <source>
        <dbReference type="ARBA" id="ARBA00031012"/>
    </source>
</evidence>
<evidence type="ECO:0000256" key="11">
    <source>
        <dbReference type="ARBA" id="ARBA00022741"/>
    </source>
</evidence>
<sequence>MEDQDLLDELCRIRKVPHLADSHLQSPILRDEREHFVRYWSDTKYACPRHITLQADKVKRMKVVNVTSPRVDSEVLYGDILSGAMLVETTLNVEGYFQQARTQALLDVGAIVRGLGKEIPTLRSSLSKIYSKMTTGTQCPELVNLGVSREVWDKLRLNMAGCRAKPNNPPIQGNTLIPGLGRCRYICTSGFLLVSCRAQWWILDYEQILCLVDTILSRQLALLYISLAKDNDNIYVPKEDVLLAAYGWGDVLLQQLGNNAFKLIKYWESLILGNLLEQVDTWSQKSKFLMTMMADYHITRGEFSQLTPCTPERPCEFCQFKRTTLDKLDNPFVLSELFGVYRHWGHPTVELRAGCTKVQKIATSTKVISLDLLDEVTGQFVQYFVISYIRRHGHWPKVNLERLPESSHLRQLAEHGIEDLSEFSEAVPLKEWARLSFLKNFEFDFSEDWILMIEDKAISPYLSDWRRVYDPTLLGELVPQGESSRRVILECLRKPSVDIKKICETIMCLRVPEEWNIVLVHAKEREMKIDPRLFAMMVLEMRLYFCVTEHNIASSIMKYFPQQTMTLGELDLIHRLMVLTKQADGEHPHISININLDFQKWNLQWRYMSVRGIALKIDELFGTPGLINYTHLFFDKCHIFSSHRFSVPDGYQPGMEFPPTSDLHWMHHKGGFEGLRQKLWTLITLNLLIVISHRCKVRFLITGQGDNQILKVMLPKLDSSLSDADYMVTYEEEILHQVDHIMNVIEDTAEKMGLPIKREETWVSHRLFAYGKELLVDGAFLPGALKKIARVYFEVNEIYPTCESKLATIHTSSQAAAQKGDNPLISYTISLMESYYSFMKDIYYPSYWGPPLKLSLPNQDKDNILHFIRFCCLFPRALGGFPVSTLLSYLYRGHPDPVTEGLCFIKILSHEIELYANALQYLVQQPIFKNTIDLTMLLQDPTAINWPNPILASNIIKNLLMDTVRENTKNKDVCMLFHLNWKDEDKKFTDCLSQAVPFSPRILNDLYMKSPSGARLGFLSTFSNMRSTQAALGDVKRSRAINLIRDSEKKWILHLYLLRLRYRKKLKPIPLPCMTELAQQLRDKSWFPDSSNSVQGVTVPHPIEQFEYIIHEDFCTKSTPYSLMIYDPEPQGSGQYRMPIRPWYSRGKFNPYLGSQTSEKKTGVLIPLPRSTPSIKAAQRISQIATWAFAEDKNTQDLLNTVISCRTNLNREVLLLSAGYVYGGSLTHRFNDPITSHEVLTNIRPNFLSHVTISSDTLEEYSRGAVDVTLHFQGMFLVGGMVLHFHCLNEANWQHRHLVHAHVRCLKCTKEIVDTPVTLPEVTLTYPSYQNCPLLYTNIQLSEYSAITPVNLIIHNAPVQLLKNIQYTAANAAACMMESNHRVIMSSSYRGRSELISCPGTRGLDIQEFIGITFPALLNQLAWACILDRAESVFEILKRSYQSVEEAYAVTVQRSPHSLWGHVRSHLVLPETRQWLIESARIYLPSSESWKGGPNLDLSLSRMLANKIKLVLGLLKSTSTIPFIWFNVGTMTYKRLLVCWSNLILIRLYLQEKIDKHQLFCALRSKPHIDPDDGSLCTKLITWLSNIPHLEITTSELINILTATRICYTSEFAETYIRKSRDLVHPMITNRIYPHLGTDSPRSPSDHMEIPFAHRLMFLHSPSELIPAPTSRAPTKITVGRFAPSRKDHMYRLHGLYSTAPYKYYDIISTYLLSAPSYAMCLAEGSGGICRMLLDKFRCKGVYYDSLIEAADFAAHRLPGYIPPEVLLSPNRNRIEGALESAEFGGDLLSLKTVRRIHRVERPPSNVITCDAEIAGDPHPVIYCRLLANVLYISSKHLHDQGILIFKTFCKFPESLCVQLSMMLRWFQNVSICVPISSSHESYEVFLVGTNPLGALKTPSREPQEFLVMGEDYLHHMPVILDLHKYRIKQFPHQEVVMWYWKDLNNIIAGYAENNWNSSIITYFGQLAPEVEISYESLMDCCDSVMQKSELLIREHIRGLGRLHAGCKISSLGRELLNVTSADRLSLGYLAIHWKNANIMKTILPDLPRYPHKESLTELIISNNIITHSHDELWVTNDDPTAWFSRYGRSFHHILGHLHQQPSTRSQSNTPDTYDPKSSDSMRSSSASSSPSVCSDLTSSQDDSTSSAFNEAQLSTHKQRL</sequence>
<gene>
    <name evidence="30" type="ORF">GuLV2_gp2</name>
</gene>
<evidence type="ECO:0000256" key="14">
    <source>
        <dbReference type="ARBA" id="ARBA00022844"/>
    </source>
</evidence>
<dbReference type="GO" id="GO:0004482">
    <property type="term" value="F:mRNA 5'-cap (guanine-N7-)-methyltransferase activity"/>
    <property type="evidence" value="ECO:0007669"/>
    <property type="project" value="InterPro"/>
</dbReference>
<evidence type="ECO:0000256" key="5">
    <source>
        <dbReference type="ARBA" id="ARBA00022484"/>
    </source>
</evidence>
<dbReference type="EC" id="2.7.7.48" evidence="2"/>
<keyword evidence="6" id="KW-0489">Methyltransferase</keyword>
<protein>
    <recommendedName>
        <fullName evidence="4">RNA-directed RNA polymerase L</fullName>
        <ecNumber evidence="20">2.1.1.375</ecNumber>
        <ecNumber evidence="2">2.7.7.48</ecNumber>
        <ecNumber evidence="3">2.7.7.88</ecNumber>
    </recommendedName>
    <alternativeName>
        <fullName evidence="21">Large structural protein</fullName>
    </alternativeName>
    <alternativeName>
        <fullName evidence="23">Replicase</fullName>
    </alternativeName>
    <alternativeName>
        <fullName evidence="22">Transcriptase</fullName>
    </alternativeName>
</protein>
<dbReference type="EMBL" id="MZ209782">
    <property type="protein sequence ID" value="UHK03042.1"/>
    <property type="molecule type" value="Viral_cRNA"/>
</dbReference>
<evidence type="ECO:0000256" key="26">
    <source>
        <dbReference type="ARBA" id="ARBA00048548"/>
    </source>
</evidence>
<keyword evidence="17" id="KW-0511">Multifunctional enzyme</keyword>
<keyword evidence="5 30" id="KW-0696">RNA-directed RNA polymerase</keyword>
<dbReference type="PROSITE" id="PS51590">
    <property type="entry name" value="SAM_MT_MNV_L"/>
    <property type="match status" value="1"/>
</dbReference>
<keyword evidence="7" id="KW-0507">mRNA processing</keyword>
<evidence type="ECO:0000259" key="28">
    <source>
        <dbReference type="PROSITE" id="PS50526"/>
    </source>
</evidence>
<keyword evidence="10" id="KW-0548">Nucleotidyltransferase</keyword>
<feature type="domain" description="Mononegavirus-type SAM-dependent 2'-O-MTase" evidence="29">
    <location>
        <begin position="1692"/>
        <end position="1888"/>
    </location>
</feature>
<comment type="catalytic activity">
    <reaction evidence="19">
        <text>a 5'-end (5'-triphosphoguanosine)-(2'-O-methyladenylyl)-adenylyl-cytidylyl-adenosine in mRNA + S-adenosyl-L-methionine = a 5'-end (N(7)-methyl 5'-triphosphoguanosine)-(2'-O-methyladenylyl)-adenylyl-cytidylyl-adenosine in mRNA + S-adenosyl-L-homocysteine</text>
        <dbReference type="Rhea" id="RHEA:65440"/>
        <dbReference type="Rhea" id="RHEA-COMP:16798"/>
        <dbReference type="Rhea" id="RHEA-COMP:16801"/>
        <dbReference type="ChEBI" id="CHEBI:57856"/>
        <dbReference type="ChEBI" id="CHEBI:59789"/>
        <dbReference type="ChEBI" id="CHEBI:156482"/>
        <dbReference type="ChEBI" id="CHEBI:156483"/>
    </reaction>
</comment>